<proteinExistence type="predicted"/>
<dbReference type="GeneID" id="87950847"/>
<evidence type="ECO:0000313" key="2">
    <source>
        <dbReference type="Proteomes" id="UP001322277"/>
    </source>
</evidence>
<keyword evidence="2" id="KW-1185">Reference proteome</keyword>
<gene>
    <name evidence="1" type="ORF">CDEST_14347</name>
</gene>
<organism evidence="1 2">
    <name type="scientific">Colletotrichum destructivum</name>
    <dbReference type="NCBI Taxonomy" id="34406"/>
    <lineage>
        <taxon>Eukaryota</taxon>
        <taxon>Fungi</taxon>
        <taxon>Dikarya</taxon>
        <taxon>Ascomycota</taxon>
        <taxon>Pezizomycotina</taxon>
        <taxon>Sordariomycetes</taxon>
        <taxon>Hypocreomycetidae</taxon>
        <taxon>Glomerellales</taxon>
        <taxon>Glomerellaceae</taxon>
        <taxon>Colletotrichum</taxon>
        <taxon>Colletotrichum destructivum species complex</taxon>
    </lineage>
</organism>
<protein>
    <submittedName>
        <fullName evidence="1">Uncharacterized protein</fullName>
    </submittedName>
</protein>
<sequence>MRECFMCPWSAKMRGTGSPPMIFSVLSESIGLFLPRLDLDHHERNHSCGCRKTNRPEVARFNGSLDPSIRSSRLRSTQGFVLAQALILFTRYPHEM</sequence>
<dbReference type="RefSeq" id="XP_062786554.1">
    <property type="nucleotide sequence ID" value="XM_062930503.1"/>
</dbReference>
<dbReference type="AlphaFoldDB" id="A0AAX4J1P5"/>
<accession>A0AAX4J1P5</accession>
<evidence type="ECO:0000313" key="1">
    <source>
        <dbReference type="EMBL" id="WQF89333.1"/>
    </source>
</evidence>
<reference evidence="2" key="1">
    <citation type="journal article" date="2023" name="bioRxiv">
        <title>Complete genome of the Medicago anthracnose fungus, Colletotrichum destructivum, reveals a mini-chromosome-like region within a core chromosome.</title>
        <authorList>
            <person name="Lapalu N."/>
            <person name="Simon A."/>
            <person name="Lu A."/>
            <person name="Plaumann P.-L."/>
            <person name="Amselem J."/>
            <person name="Pigne S."/>
            <person name="Auger A."/>
            <person name="Koch C."/>
            <person name="Dallery J.-F."/>
            <person name="O'Connell R.J."/>
        </authorList>
    </citation>
    <scope>NUCLEOTIDE SEQUENCE [LARGE SCALE GENOMIC DNA]</scope>
    <source>
        <strain evidence="2">CBS 520.97</strain>
    </source>
</reference>
<dbReference type="KEGG" id="cdet:87950847"/>
<dbReference type="EMBL" id="CP137314">
    <property type="protein sequence ID" value="WQF89333.1"/>
    <property type="molecule type" value="Genomic_DNA"/>
</dbReference>
<name>A0AAX4J1P5_9PEZI</name>
<dbReference type="Proteomes" id="UP001322277">
    <property type="component" value="Chromosome 10"/>
</dbReference>